<comment type="caution">
    <text evidence="2">The sequence shown here is derived from an EMBL/GenBank/DDBJ whole genome shotgun (WGS) entry which is preliminary data.</text>
</comment>
<gene>
    <name evidence="2" type="ORF">GU927_007865</name>
</gene>
<keyword evidence="1" id="KW-0812">Transmembrane</keyword>
<keyword evidence="3" id="KW-1185">Reference proteome</keyword>
<accession>A0ABS6J1Y6</accession>
<sequence>MDSVGVVLWFFREQPLLAAILLLVFELPRYGFSTLAMLVASFRSTHSRRVRLPAISAIIPSMTARRACAPRSTASAPPRKAYRKS</sequence>
<organism evidence="2 3">
    <name type="scientific">Paragemmobacter amnigenus</name>
    <dbReference type="NCBI Taxonomy" id="2852097"/>
    <lineage>
        <taxon>Bacteria</taxon>
        <taxon>Pseudomonadati</taxon>
        <taxon>Pseudomonadota</taxon>
        <taxon>Alphaproteobacteria</taxon>
        <taxon>Rhodobacterales</taxon>
        <taxon>Paracoccaceae</taxon>
        <taxon>Paragemmobacter</taxon>
    </lineage>
</organism>
<proteinExistence type="predicted"/>
<evidence type="ECO:0000313" key="3">
    <source>
        <dbReference type="Proteomes" id="UP000731907"/>
    </source>
</evidence>
<feature type="transmembrane region" description="Helical" evidence="1">
    <location>
        <begin position="16"/>
        <end position="42"/>
    </location>
</feature>
<keyword evidence="1" id="KW-1133">Transmembrane helix</keyword>
<protein>
    <submittedName>
        <fullName evidence="2">Uncharacterized protein</fullName>
    </submittedName>
</protein>
<dbReference type="EMBL" id="JAAATX020000005">
    <property type="protein sequence ID" value="MBU9697763.1"/>
    <property type="molecule type" value="Genomic_DNA"/>
</dbReference>
<evidence type="ECO:0000313" key="2">
    <source>
        <dbReference type="EMBL" id="MBU9697763.1"/>
    </source>
</evidence>
<dbReference type="RefSeq" id="WP_161761818.1">
    <property type="nucleotide sequence ID" value="NZ_JAAATX020000005.1"/>
</dbReference>
<evidence type="ECO:0000256" key="1">
    <source>
        <dbReference type="SAM" id="Phobius"/>
    </source>
</evidence>
<keyword evidence="1" id="KW-0472">Membrane</keyword>
<name>A0ABS6J1Y6_9RHOB</name>
<reference evidence="2 3" key="1">
    <citation type="submission" date="2021-06" db="EMBL/GenBank/DDBJ databases">
        <title>Rhodobacteraceae bacterium strain HSP-20.</title>
        <authorList>
            <person name="Chen W.-M."/>
        </authorList>
    </citation>
    <scope>NUCLEOTIDE SEQUENCE [LARGE SCALE GENOMIC DNA]</scope>
    <source>
        <strain evidence="2 3">HSP-20</strain>
    </source>
</reference>
<dbReference type="Proteomes" id="UP000731907">
    <property type="component" value="Unassembled WGS sequence"/>
</dbReference>